<evidence type="ECO:0000313" key="2">
    <source>
        <dbReference type="EMBL" id="MCY0106940.1"/>
    </source>
</evidence>
<organism evidence="2 3">
    <name type="scientific">Pseudomonas monsensis</name>
    <dbReference type="NCBI Taxonomy" id="2745509"/>
    <lineage>
        <taxon>Bacteria</taxon>
        <taxon>Pseudomonadati</taxon>
        <taxon>Pseudomonadota</taxon>
        <taxon>Gammaproteobacteria</taxon>
        <taxon>Pseudomonadales</taxon>
        <taxon>Pseudomonadaceae</taxon>
        <taxon>Pseudomonas</taxon>
    </lineage>
</organism>
<feature type="region of interest" description="Disordered" evidence="1">
    <location>
        <begin position="1"/>
        <end position="28"/>
    </location>
</feature>
<reference evidence="2 3" key="1">
    <citation type="submission" date="2022-07" db="EMBL/GenBank/DDBJ databases">
        <title>Characterization of plant growth promoting rhizobacteria (PGPR) for use as bioinoculants in agriculture.</title>
        <authorList>
            <person name="Hassen A.I."/>
            <person name="Pierneef R."/>
        </authorList>
    </citation>
    <scope>NUCLEOTIDE SEQUENCE [LARGE SCALE GENOMIC DNA]</scope>
    <source>
        <strain evidence="2 3">SARCC-3054</strain>
    </source>
</reference>
<name>A0ABT3YN75_9PSED</name>
<evidence type="ECO:0000313" key="3">
    <source>
        <dbReference type="Proteomes" id="UP001207830"/>
    </source>
</evidence>
<protein>
    <submittedName>
        <fullName evidence="2">Uncharacterized protein</fullName>
    </submittedName>
</protein>
<proteinExistence type="predicted"/>
<dbReference type="Proteomes" id="UP001207830">
    <property type="component" value="Unassembled WGS sequence"/>
</dbReference>
<dbReference type="RefSeq" id="WP_267794916.1">
    <property type="nucleotide sequence ID" value="NZ_JANIGP010000001.1"/>
</dbReference>
<dbReference type="EMBL" id="JANIGP010000001">
    <property type="protein sequence ID" value="MCY0106940.1"/>
    <property type="molecule type" value="Genomic_DNA"/>
</dbReference>
<sequence>MTSIQTAVSESPVGILAAPTPELPDGRDTGKNLIPFGAIPAGRDLGLIIATNTWDVGHDRDTVAVQVTRTQPPPIPTDSDFDTLPRVSLGPAAGRPIIFPVSVPARYLGEDATSVGPTPIWVRIALFQRNLNQLSSTVMQFFIDRTAPWQAKPSQTGAIPGTTPGTKGIPLVTFPNAADPALTIDDAWAAANPNGLKVAINTTYPNHLATDRLTLYAADTRTEPPRVNPVHDAAIPLSGEVEIPLATLRAITTGRVQIWFKLTDLADNVSAWSASFRNVQFLPLPVLAPPIVPLAVDDNLIDLDDVRSANGVTVVVNRPLNTLPTDVLSLTWGGQAAQDLEFGTNTSLTFTIPWSKLGDEYFTNQSGTNYVVPVTVRADLMRGDLSRSNASISVDTDYSVVGNPYPIDPTNPPDEDNPLLKPLVVRGQPPAEDNKLGPQDANETATIFIDLSPTDGGTWPDPEPGDLVTVRYLGDAGEVVVTSESLTIANVNTIIELDLPYSIVGPGGLGTKQIWWELENPNRNNLQKAVKTTLEVNTVVIVLDAPEFVRPPEDAGTDEDYIICRSLTKTAANRLARFYIPKNDHLVDGVDVTFNWRGFRKSDYTVPAPAETEFTSTRTVTPQEETGGMYFDVGPYDPVVRSLPLPPSPPHDEDEYYAYVKVWYSTPVVPTSVVTEMTVYLYNGDFLYCESEAGWFPSP</sequence>
<gene>
    <name evidence="2" type="ORF">NQF78_01350</name>
</gene>
<evidence type="ECO:0000256" key="1">
    <source>
        <dbReference type="SAM" id="MobiDB-lite"/>
    </source>
</evidence>
<keyword evidence="3" id="KW-1185">Reference proteome</keyword>
<comment type="caution">
    <text evidence="2">The sequence shown here is derived from an EMBL/GenBank/DDBJ whole genome shotgun (WGS) entry which is preliminary data.</text>
</comment>
<accession>A0ABT3YN75</accession>